<organism evidence="14 15">
    <name type="scientific">Denticeps clupeoides</name>
    <name type="common">denticle herring</name>
    <dbReference type="NCBI Taxonomy" id="299321"/>
    <lineage>
        <taxon>Eukaryota</taxon>
        <taxon>Metazoa</taxon>
        <taxon>Chordata</taxon>
        <taxon>Craniata</taxon>
        <taxon>Vertebrata</taxon>
        <taxon>Euteleostomi</taxon>
        <taxon>Actinopterygii</taxon>
        <taxon>Neopterygii</taxon>
        <taxon>Teleostei</taxon>
        <taxon>Clupei</taxon>
        <taxon>Clupeiformes</taxon>
        <taxon>Denticipitoidei</taxon>
        <taxon>Denticipitidae</taxon>
        <taxon>Denticeps</taxon>
    </lineage>
</organism>
<dbReference type="InterPro" id="IPR018957">
    <property type="entry name" value="Znf_C3HC4_RING-type"/>
</dbReference>
<keyword evidence="7" id="KW-0234">DNA repair</keyword>
<dbReference type="GO" id="GO:0000724">
    <property type="term" value="P:double-strand break repair via homologous recombination"/>
    <property type="evidence" value="ECO:0007669"/>
    <property type="project" value="TreeGrafter"/>
</dbReference>
<evidence type="ECO:0000256" key="4">
    <source>
        <dbReference type="ARBA" id="ARBA00022763"/>
    </source>
</evidence>
<feature type="region of interest" description="Disordered" evidence="12">
    <location>
        <begin position="142"/>
        <end position="161"/>
    </location>
</feature>
<keyword evidence="9" id="KW-0131">Cell cycle</keyword>
<evidence type="ECO:0000256" key="3">
    <source>
        <dbReference type="ARBA" id="ARBA00022737"/>
    </source>
</evidence>
<proteinExistence type="predicted"/>
<feature type="region of interest" description="Disordered" evidence="12">
    <location>
        <begin position="389"/>
        <end position="428"/>
    </location>
</feature>
<keyword evidence="6" id="KW-0862">Zinc</keyword>
<evidence type="ECO:0000256" key="1">
    <source>
        <dbReference type="ARBA" id="ARBA00004123"/>
    </source>
</evidence>
<evidence type="ECO:0000256" key="6">
    <source>
        <dbReference type="ARBA" id="ARBA00022833"/>
    </source>
</evidence>
<feature type="compositionally biased region" description="Basic and acidic residues" evidence="12">
    <location>
        <begin position="152"/>
        <end position="161"/>
    </location>
</feature>
<dbReference type="AlphaFoldDB" id="A0AAY4A065"/>
<evidence type="ECO:0000313" key="14">
    <source>
        <dbReference type="Ensembl" id="ENSDCDP00010002738.1"/>
    </source>
</evidence>
<keyword evidence="11" id="KW-0175">Coiled coil</keyword>
<keyword evidence="4" id="KW-0227">DNA damage</keyword>
<evidence type="ECO:0000256" key="7">
    <source>
        <dbReference type="ARBA" id="ARBA00023204"/>
    </source>
</evidence>
<evidence type="ECO:0000259" key="13">
    <source>
        <dbReference type="PROSITE" id="PS50089"/>
    </source>
</evidence>
<feature type="compositionally biased region" description="Basic and acidic residues" evidence="12">
    <location>
        <begin position="569"/>
        <end position="580"/>
    </location>
</feature>
<feature type="region of interest" description="Disordered" evidence="12">
    <location>
        <begin position="867"/>
        <end position="894"/>
    </location>
</feature>
<dbReference type="Pfam" id="PF00097">
    <property type="entry name" value="zf-C3HC4"/>
    <property type="match status" value="1"/>
</dbReference>
<protein>
    <recommendedName>
        <fullName evidence="13">RING-type domain-containing protein</fullName>
    </recommendedName>
</protein>
<keyword evidence="5 10" id="KW-0863">Zinc-finger</keyword>
<dbReference type="PROSITE" id="PS50089">
    <property type="entry name" value="ZF_RING_2"/>
    <property type="match status" value="1"/>
</dbReference>
<feature type="region of interest" description="Disordered" evidence="12">
    <location>
        <begin position="206"/>
        <end position="232"/>
    </location>
</feature>
<dbReference type="InterPro" id="IPR013083">
    <property type="entry name" value="Znf_RING/FYVE/PHD"/>
</dbReference>
<feature type="compositionally biased region" description="Basic and acidic residues" evidence="12">
    <location>
        <begin position="867"/>
        <end position="887"/>
    </location>
</feature>
<keyword evidence="8" id="KW-0539">Nucleus</keyword>
<reference evidence="14" key="2">
    <citation type="submission" date="2025-08" db="UniProtKB">
        <authorList>
            <consortium name="Ensembl"/>
        </authorList>
    </citation>
    <scope>IDENTIFICATION</scope>
</reference>
<dbReference type="CDD" id="cd16498">
    <property type="entry name" value="RING-HC_BRCA1"/>
    <property type="match status" value="1"/>
</dbReference>
<dbReference type="GO" id="GO:0031436">
    <property type="term" value="C:BRCA1-BARD1 complex"/>
    <property type="evidence" value="ECO:0007669"/>
    <property type="project" value="TreeGrafter"/>
</dbReference>
<feature type="compositionally biased region" description="Polar residues" evidence="12">
    <location>
        <begin position="587"/>
        <end position="598"/>
    </location>
</feature>
<dbReference type="GO" id="GO:0008270">
    <property type="term" value="F:zinc ion binding"/>
    <property type="evidence" value="ECO:0007669"/>
    <property type="project" value="UniProtKB-KW"/>
</dbReference>
<dbReference type="Gene3D" id="3.40.50.10190">
    <property type="entry name" value="BRCT domain"/>
    <property type="match status" value="1"/>
</dbReference>
<dbReference type="GO" id="GO:0004842">
    <property type="term" value="F:ubiquitin-protein transferase activity"/>
    <property type="evidence" value="ECO:0007669"/>
    <property type="project" value="TreeGrafter"/>
</dbReference>
<keyword evidence="2" id="KW-0479">Metal-binding</keyword>
<dbReference type="InterPro" id="IPR017907">
    <property type="entry name" value="Znf_RING_CS"/>
</dbReference>
<dbReference type="Gene3D" id="3.30.40.10">
    <property type="entry name" value="Zinc/RING finger domain, C3HC4 (zinc finger)"/>
    <property type="match status" value="1"/>
</dbReference>
<evidence type="ECO:0000256" key="5">
    <source>
        <dbReference type="ARBA" id="ARBA00022771"/>
    </source>
</evidence>
<evidence type="ECO:0000256" key="9">
    <source>
        <dbReference type="ARBA" id="ARBA00023306"/>
    </source>
</evidence>
<dbReference type="PANTHER" id="PTHR13763:SF0">
    <property type="entry name" value="BREAST CANCER TYPE 1 SUSCEPTIBILITY PROTEIN"/>
    <property type="match status" value="1"/>
</dbReference>
<comment type="subcellular location">
    <subcellularLocation>
        <location evidence="1">Nucleus</location>
    </subcellularLocation>
</comment>
<feature type="coiled-coil region" evidence="11">
    <location>
        <begin position="750"/>
        <end position="777"/>
    </location>
</feature>
<dbReference type="PANTHER" id="PTHR13763">
    <property type="entry name" value="BREAST CANCER TYPE 1 SUSCEPTIBILITY PROTEIN BRCA1"/>
    <property type="match status" value="1"/>
</dbReference>
<reference evidence="14 15" key="1">
    <citation type="submission" date="2020-06" db="EMBL/GenBank/DDBJ databases">
        <authorList>
            <consortium name="Wellcome Sanger Institute Data Sharing"/>
        </authorList>
    </citation>
    <scope>NUCLEOTIDE SEQUENCE [LARGE SCALE GENOMIC DNA]</scope>
</reference>
<evidence type="ECO:0000313" key="15">
    <source>
        <dbReference type="Proteomes" id="UP000694580"/>
    </source>
</evidence>
<dbReference type="SUPFAM" id="SSF57850">
    <property type="entry name" value="RING/U-box"/>
    <property type="match status" value="1"/>
</dbReference>
<dbReference type="PROSITE" id="PS00518">
    <property type="entry name" value="ZF_RING_1"/>
    <property type="match status" value="1"/>
</dbReference>
<keyword evidence="3" id="KW-0677">Repeat</keyword>
<evidence type="ECO:0000256" key="12">
    <source>
        <dbReference type="SAM" id="MobiDB-lite"/>
    </source>
</evidence>
<evidence type="ECO:0000256" key="10">
    <source>
        <dbReference type="PROSITE-ProRule" id="PRU00175"/>
    </source>
</evidence>
<sequence>MSMARADEVKRGIGVIWENLQCPICLDLMRVPVSTKCDHQFCKFCMMKLLDGSKKKEASCPVCKLKVTKRGLQESPGFQRLIEGLQRLIQAYEYDTCTNCKFSLKSATSSPKGTNQNAVSVSSARTATNAFAQLMGLEDAHNGFDSGLGDPVPEKETDRSSEACVKQVNGHQRALVDANRIADSKQKKTVEKVSEWLLKFSSTEDSLTDGKCSDRRTANGSVSDAGSDTEIPANWTTEAGTSREVGRKCLEDQVFGAVYKRDRRSAGAQLNRSFSPVRLKVAEPEDVKEPGNFEEAPVAGILEDSPVFDVAINRGPRSRAKMQQADNELGTTRTEVEQNKKLSRTCRSKGKPRGRTCKVTKALPMVPVGKKTSNLVEKPMALEPEVEIESFPSSSPPVAHMARKTRRSQRLQRTSTVVQGGRRTRSARSLVVTTDEDLSGNKDKGTRSDNRNVEMVVSEQDKVLVTNGCVCDDDMGGIEHMDTSSSKESSLVAVVPRGTSASRSRCIEEDENDSELDTEQLLRTFKVTKRKSFCLGSPDKLLSRDFTRTTGRFQKMANVGGDFGNSYPHESKEAASRDGDLVPQPPSQVANTTSQKSADSAPLTPNMVSRSRGPSPPRTADSQFPALGSSEDLHNRGSGSSKYDVADANNRGPFSESSVTPDGLLPLESAGQAAGTLSQPIERKVKRTAQRLDSSDSESGSEENLPPLDARDQASVDLFGTPEECKLLTQSLCGGLIIFPSFPLTSFQQKAEMQEELRRLERMMALVSRALQQKEAEPERPRQALSNHVTGGEGNHVMWSLIVCVSTLCHVKIPFFFCRSLADDDLACERTLKYFQGIASRKWVVSFLCEYRCRPHNQADFEVRGDVVSGREHGGPRKARSSGDQRVSKTSSAQ</sequence>
<dbReference type="GeneTree" id="ENSGT00440000034289"/>
<dbReference type="SMART" id="SM00184">
    <property type="entry name" value="RING"/>
    <property type="match status" value="1"/>
</dbReference>
<dbReference type="InterPro" id="IPR031099">
    <property type="entry name" value="BRCA1-associated"/>
</dbReference>
<name>A0AAY4A065_9TELE</name>
<evidence type="ECO:0000256" key="8">
    <source>
        <dbReference type="ARBA" id="ARBA00023242"/>
    </source>
</evidence>
<dbReference type="InterPro" id="IPR036420">
    <property type="entry name" value="BRCT_dom_sf"/>
</dbReference>
<dbReference type="Ensembl" id="ENSDCDT00010002847.1">
    <property type="protein sequence ID" value="ENSDCDP00010002738.1"/>
    <property type="gene ID" value="ENSDCDG00010001310.1"/>
</dbReference>
<feature type="region of interest" description="Disordered" evidence="12">
    <location>
        <begin position="557"/>
        <end position="711"/>
    </location>
</feature>
<dbReference type="GO" id="GO:0045944">
    <property type="term" value="P:positive regulation of transcription by RNA polymerase II"/>
    <property type="evidence" value="ECO:0007669"/>
    <property type="project" value="TreeGrafter"/>
</dbReference>
<dbReference type="GO" id="GO:0070531">
    <property type="term" value="C:BRCA1-A complex"/>
    <property type="evidence" value="ECO:0007669"/>
    <property type="project" value="TreeGrafter"/>
</dbReference>
<evidence type="ECO:0000256" key="11">
    <source>
        <dbReference type="SAM" id="Coils"/>
    </source>
</evidence>
<keyword evidence="15" id="KW-1185">Reference proteome</keyword>
<feature type="domain" description="RING-type" evidence="13">
    <location>
        <begin position="22"/>
        <end position="64"/>
    </location>
</feature>
<reference evidence="14" key="3">
    <citation type="submission" date="2025-09" db="UniProtKB">
        <authorList>
            <consortium name="Ensembl"/>
        </authorList>
    </citation>
    <scope>IDENTIFICATION</scope>
</reference>
<dbReference type="InterPro" id="IPR001841">
    <property type="entry name" value="Znf_RING"/>
</dbReference>
<dbReference type="Proteomes" id="UP000694580">
    <property type="component" value="Chromosome 2"/>
</dbReference>
<evidence type="ECO:0000256" key="2">
    <source>
        <dbReference type="ARBA" id="ARBA00022723"/>
    </source>
</evidence>
<feature type="compositionally biased region" description="Basic residues" evidence="12">
    <location>
        <begin position="401"/>
        <end position="410"/>
    </location>
</feature>
<accession>A0AAY4A065</accession>